<dbReference type="Proteomes" id="UP000030687">
    <property type="component" value="Unassembled WGS sequence"/>
</dbReference>
<feature type="non-terminal residue" evidence="1">
    <location>
        <position position="37"/>
    </location>
</feature>
<dbReference type="Gramene" id="ESR35810">
    <property type="protein sequence ID" value="ESR35810"/>
    <property type="gene ID" value="CICLE_v100277352mg"/>
</dbReference>
<dbReference type="AlphaFoldDB" id="V4SAF3"/>
<dbReference type="KEGG" id="cic:CICLE_v100277352m"/>
<keyword evidence="2" id="KW-1185">Reference proteome</keyword>
<organism evidence="1 2">
    <name type="scientific">Citrus clementina</name>
    <name type="common">Clementine</name>
    <name type="synonym">Citrus deliciosa x Citrus sinensis</name>
    <dbReference type="NCBI Taxonomy" id="85681"/>
    <lineage>
        <taxon>Eukaryota</taxon>
        <taxon>Viridiplantae</taxon>
        <taxon>Streptophyta</taxon>
        <taxon>Embryophyta</taxon>
        <taxon>Tracheophyta</taxon>
        <taxon>Spermatophyta</taxon>
        <taxon>Magnoliopsida</taxon>
        <taxon>eudicotyledons</taxon>
        <taxon>Gunneridae</taxon>
        <taxon>Pentapetalae</taxon>
        <taxon>rosids</taxon>
        <taxon>malvids</taxon>
        <taxon>Sapindales</taxon>
        <taxon>Rutaceae</taxon>
        <taxon>Aurantioideae</taxon>
        <taxon>Citrus</taxon>
    </lineage>
</organism>
<dbReference type="EMBL" id="KI536978">
    <property type="protein sequence ID" value="ESR35810.1"/>
    <property type="molecule type" value="Genomic_DNA"/>
</dbReference>
<accession>V4SAF3</accession>
<evidence type="ECO:0000313" key="1">
    <source>
        <dbReference type="EMBL" id="ESR35810.1"/>
    </source>
</evidence>
<dbReference type="InParanoid" id="V4SAF3"/>
<reference evidence="1 2" key="1">
    <citation type="submission" date="2013-10" db="EMBL/GenBank/DDBJ databases">
        <authorList>
            <consortium name="International Citrus Genome Consortium"/>
            <person name="Jenkins J."/>
            <person name="Schmutz J."/>
            <person name="Prochnik S."/>
            <person name="Rokhsar D."/>
            <person name="Gmitter F."/>
            <person name="Ollitrault P."/>
            <person name="Machado M."/>
            <person name="Talon M."/>
            <person name="Wincker P."/>
            <person name="Jaillon O."/>
            <person name="Morgante M."/>
        </authorList>
    </citation>
    <scope>NUCLEOTIDE SEQUENCE</scope>
    <source>
        <strain evidence="2">cv. Clemenules</strain>
    </source>
</reference>
<protein>
    <submittedName>
        <fullName evidence="1">Uncharacterized protein</fullName>
    </submittedName>
</protein>
<proteinExistence type="predicted"/>
<name>V4SAF3_CITCL</name>
<evidence type="ECO:0000313" key="2">
    <source>
        <dbReference type="Proteomes" id="UP000030687"/>
    </source>
</evidence>
<gene>
    <name evidence="1" type="ORF">CICLE_v100277352mg</name>
</gene>
<sequence length="37" mass="3980">MVYVIQRPLSGISAAAGARIQVWRAATPCKNVQRVAP</sequence>